<name>A0A9P1MBJ0_9PEZI</name>
<evidence type="ECO:0000313" key="2">
    <source>
        <dbReference type="Proteomes" id="UP000838763"/>
    </source>
</evidence>
<proteinExistence type="predicted"/>
<dbReference type="OrthoDB" id="6362633at2759"/>
<dbReference type="AlphaFoldDB" id="A0A9P1MBJ0"/>
<keyword evidence="2" id="KW-1185">Reference proteome</keyword>
<gene>
    <name evidence="1" type="ORF">PPNO1_LOCUS5121</name>
</gene>
<sequence length="158" mass="17456">MSPSSTAYIPMDGYHFTRAQLSAMPDPATAHARRGAAFTFDAYAFLSLIRSLREPVTPGSPSIYAPSFDHAVKDPKPDDIEILPSHRVVVVEGNYLALDEDVWRDAAGLFDELWFVDVDFDVAKRRLIVRHLAAGLAENEEAAERRAAENDLVNALGE</sequence>
<dbReference type="Gene3D" id="3.40.50.300">
    <property type="entry name" value="P-loop containing nucleotide triphosphate hydrolases"/>
    <property type="match status" value="1"/>
</dbReference>
<dbReference type="PANTHER" id="PTHR10285">
    <property type="entry name" value="URIDINE KINASE"/>
    <property type="match status" value="1"/>
</dbReference>
<evidence type="ECO:0000313" key="1">
    <source>
        <dbReference type="EMBL" id="CAI4215410.1"/>
    </source>
</evidence>
<organism evidence="1 2">
    <name type="scientific">Parascedosporium putredinis</name>
    <dbReference type="NCBI Taxonomy" id="1442378"/>
    <lineage>
        <taxon>Eukaryota</taxon>
        <taxon>Fungi</taxon>
        <taxon>Dikarya</taxon>
        <taxon>Ascomycota</taxon>
        <taxon>Pezizomycotina</taxon>
        <taxon>Sordariomycetes</taxon>
        <taxon>Hypocreomycetidae</taxon>
        <taxon>Microascales</taxon>
        <taxon>Microascaceae</taxon>
        <taxon>Parascedosporium</taxon>
    </lineage>
</organism>
<reference evidence="1" key="1">
    <citation type="submission" date="2022-11" db="EMBL/GenBank/DDBJ databases">
        <authorList>
            <person name="Scott C."/>
            <person name="Bruce N."/>
        </authorList>
    </citation>
    <scope>NUCLEOTIDE SEQUENCE</scope>
</reference>
<dbReference type="Proteomes" id="UP000838763">
    <property type="component" value="Unassembled WGS sequence"/>
</dbReference>
<evidence type="ECO:0008006" key="3">
    <source>
        <dbReference type="Google" id="ProtNLM"/>
    </source>
</evidence>
<dbReference type="EMBL" id="CALLCH030000012">
    <property type="protein sequence ID" value="CAI4215410.1"/>
    <property type="molecule type" value="Genomic_DNA"/>
</dbReference>
<comment type="caution">
    <text evidence="1">The sequence shown here is derived from an EMBL/GenBank/DDBJ whole genome shotgun (WGS) entry which is preliminary data.</text>
</comment>
<dbReference type="SUPFAM" id="SSF52540">
    <property type="entry name" value="P-loop containing nucleoside triphosphate hydrolases"/>
    <property type="match status" value="1"/>
</dbReference>
<protein>
    <recommendedName>
        <fullName evidence="3">Phosphoribulokinase/uridine kinase domain-containing protein</fullName>
    </recommendedName>
</protein>
<dbReference type="InterPro" id="IPR027417">
    <property type="entry name" value="P-loop_NTPase"/>
</dbReference>
<accession>A0A9P1MBJ0</accession>